<dbReference type="RefSeq" id="WP_230755757.1">
    <property type="nucleotide sequence ID" value="NZ_JAINWA010000003.1"/>
</dbReference>
<feature type="transmembrane region" description="Helical" evidence="1">
    <location>
        <begin position="88"/>
        <end position="107"/>
    </location>
</feature>
<gene>
    <name evidence="3" type="ORF">K7J14_09980</name>
</gene>
<keyword evidence="1" id="KW-0812">Transmembrane</keyword>
<evidence type="ECO:0000313" key="4">
    <source>
        <dbReference type="Proteomes" id="UP001198163"/>
    </source>
</evidence>
<feature type="transmembrane region" description="Helical" evidence="1">
    <location>
        <begin position="46"/>
        <end position="68"/>
    </location>
</feature>
<dbReference type="InterPro" id="IPR012867">
    <property type="entry name" value="DUF1648"/>
</dbReference>
<dbReference type="AlphaFoldDB" id="A0AAE3EHE1"/>
<dbReference type="InterPro" id="IPR025962">
    <property type="entry name" value="SdpI/YhfL"/>
</dbReference>
<name>A0AAE3EHE1_9SPIR</name>
<dbReference type="PANTHER" id="PTHR37810">
    <property type="entry name" value="IMMUNITY PROTEIN SDPI"/>
    <property type="match status" value="1"/>
</dbReference>
<feature type="transmembrane region" description="Helical" evidence="1">
    <location>
        <begin position="164"/>
        <end position="182"/>
    </location>
</feature>
<dbReference type="Proteomes" id="UP001198163">
    <property type="component" value="Unassembled WGS sequence"/>
</dbReference>
<keyword evidence="4" id="KW-1185">Reference proteome</keyword>
<dbReference type="PANTHER" id="PTHR37810:SF5">
    <property type="entry name" value="IMMUNITY PROTEIN SDPI"/>
    <property type="match status" value="1"/>
</dbReference>
<dbReference type="EMBL" id="JAINWA010000003">
    <property type="protein sequence ID" value="MCD1655025.1"/>
    <property type="molecule type" value="Genomic_DNA"/>
</dbReference>
<dbReference type="Pfam" id="PF13630">
    <property type="entry name" value="SdpI"/>
    <property type="match status" value="1"/>
</dbReference>
<keyword evidence="1" id="KW-1133">Transmembrane helix</keyword>
<evidence type="ECO:0000256" key="1">
    <source>
        <dbReference type="SAM" id="Phobius"/>
    </source>
</evidence>
<proteinExistence type="predicted"/>
<comment type="caution">
    <text evidence="3">The sequence shown here is derived from an EMBL/GenBank/DDBJ whole genome shotgun (WGS) entry which is preliminary data.</text>
</comment>
<evidence type="ECO:0000259" key="2">
    <source>
        <dbReference type="Pfam" id="PF07853"/>
    </source>
</evidence>
<dbReference type="PIRSF" id="PIRSF038959">
    <property type="entry name" value="SdpI"/>
    <property type="match status" value="1"/>
</dbReference>
<dbReference type="GO" id="GO:0009636">
    <property type="term" value="P:response to toxic substance"/>
    <property type="evidence" value="ECO:0007669"/>
    <property type="project" value="TreeGrafter"/>
</dbReference>
<accession>A0AAE3EHE1</accession>
<feature type="transmembrane region" description="Helical" evidence="1">
    <location>
        <begin position="188"/>
        <end position="210"/>
    </location>
</feature>
<evidence type="ECO:0000313" key="3">
    <source>
        <dbReference type="EMBL" id="MCD1655025.1"/>
    </source>
</evidence>
<sequence>MKKIDPVFAVLGALSIVQLAASIAICPSLPETIPFHWNASGQVDNWASRPWSILLAAFPLVMIVLAAVIPRLDPKSENYERHWPSYRLIMAMVTILMAGLYWMTIAISLDLWNPDVSRVVPAAIGVLFIVIGNYLPRVRHNYTLGIRLPWTLASERVWTKTHRFGGALFMIVGLVLVAGVFISPTARFVSLIFGLAVLIGATSFYSWILWKKEQRGEKKNTD</sequence>
<feature type="domain" description="DUF1648" evidence="2">
    <location>
        <begin position="15"/>
        <end position="56"/>
    </location>
</feature>
<reference evidence="3" key="1">
    <citation type="submission" date="2021-08" db="EMBL/GenBank/DDBJ databases">
        <title>Comparative analyses of Brucepasteria parasyntrophica and Teretinema zuelzerae.</title>
        <authorList>
            <person name="Song Y."/>
            <person name="Brune A."/>
        </authorList>
    </citation>
    <scope>NUCLEOTIDE SEQUENCE</scope>
    <source>
        <strain evidence="3">DSM 1903</strain>
    </source>
</reference>
<feature type="transmembrane region" description="Helical" evidence="1">
    <location>
        <begin position="119"/>
        <end position="136"/>
    </location>
</feature>
<dbReference type="Pfam" id="PF07853">
    <property type="entry name" value="DUF1648"/>
    <property type="match status" value="1"/>
</dbReference>
<protein>
    <submittedName>
        <fullName evidence="3">SdpI family protein</fullName>
    </submittedName>
</protein>
<organism evidence="3 4">
    <name type="scientific">Teretinema zuelzerae</name>
    <dbReference type="NCBI Taxonomy" id="156"/>
    <lineage>
        <taxon>Bacteria</taxon>
        <taxon>Pseudomonadati</taxon>
        <taxon>Spirochaetota</taxon>
        <taxon>Spirochaetia</taxon>
        <taxon>Spirochaetales</taxon>
        <taxon>Treponemataceae</taxon>
        <taxon>Teretinema</taxon>
    </lineage>
</organism>
<keyword evidence="1" id="KW-0472">Membrane</keyword>
<dbReference type="InterPro" id="IPR026272">
    <property type="entry name" value="SdpI"/>
</dbReference>